<dbReference type="Proteomes" id="UP000695264">
    <property type="component" value="Unassembled WGS sequence"/>
</dbReference>
<organism evidence="1 2">
    <name type="scientific">Streptomyces zingiberis</name>
    <dbReference type="NCBI Taxonomy" id="2053010"/>
    <lineage>
        <taxon>Bacteria</taxon>
        <taxon>Bacillati</taxon>
        <taxon>Actinomycetota</taxon>
        <taxon>Actinomycetes</taxon>
        <taxon>Kitasatosporales</taxon>
        <taxon>Streptomycetaceae</taxon>
        <taxon>Streptomyces</taxon>
    </lineage>
</organism>
<name>A0ABX1BQL8_9ACTN</name>
<comment type="caution">
    <text evidence="1">The sequence shown here is derived from an EMBL/GenBank/DDBJ whole genome shotgun (WGS) entry which is preliminary data.</text>
</comment>
<evidence type="ECO:0000313" key="2">
    <source>
        <dbReference type="Proteomes" id="UP000695264"/>
    </source>
</evidence>
<evidence type="ECO:0000313" key="1">
    <source>
        <dbReference type="EMBL" id="NJQ00030.1"/>
    </source>
</evidence>
<protein>
    <submittedName>
        <fullName evidence="1">Uncharacterized protein</fullName>
    </submittedName>
</protein>
<reference evidence="1 2" key="1">
    <citation type="submission" date="2020-03" db="EMBL/GenBank/DDBJ databases">
        <title>WGS of actinomycetes isolated from Thailand.</title>
        <authorList>
            <person name="Thawai C."/>
        </authorList>
    </citation>
    <scope>NUCLEOTIDE SEQUENCE [LARGE SCALE GENOMIC DNA]</scope>
    <source>
        <strain evidence="1 2">PLAI 1-29</strain>
    </source>
</reference>
<sequence>MCGACGRTIATDAWSDVLSTGRARWEAARLVNLILEGSGHPARVNCAARSWTVRSGTGRTVLVDTVERMWQVLLEQRGPRLDVAGVLGGRPVTPVLAAVTAAARAAGGPGPSSG</sequence>
<proteinExistence type="predicted"/>
<dbReference type="RefSeq" id="WP_168100613.1">
    <property type="nucleotide sequence ID" value="NZ_JAATEN010000003.1"/>
</dbReference>
<gene>
    <name evidence="1" type="ORF">HCK00_05640</name>
</gene>
<accession>A0ABX1BQL8</accession>
<dbReference type="EMBL" id="JAATEN010000003">
    <property type="protein sequence ID" value="NJQ00030.1"/>
    <property type="molecule type" value="Genomic_DNA"/>
</dbReference>
<keyword evidence="2" id="KW-1185">Reference proteome</keyword>